<feature type="signal peptide" evidence="1">
    <location>
        <begin position="1"/>
        <end position="30"/>
    </location>
</feature>
<evidence type="ECO:0000256" key="1">
    <source>
        <dbReference type="SAM" id="SignalP"/>
    </source>
</evidence>
<sequence length="206" mass="19964">MNPLAIVLRALLSALVIAAGLLMAPSAGFADVLPDRSVQTVDPDGTSRIPCDRTVDGVSTTTTIKCSALFAYDVMGTVSDVRLVAAACRVTATVPAHGTTAAFGCAGSGPLGHLTVDLATLAVEAPPSGGNCSAVVDTPFGAVSAGGGGGALSVDVDPGKQEASISAAGGVGINVLGVSYSCGGPVKITVDLGGPTTNVPSGCTPL</sequence>
<protein>
    <recommendedName>
        <fullName evidence="4">Neocarzinostatin family protein</fullName>
    </recommendedName>
</protein>
<dbReference type="Proteomes" id="UP001500711">
    <property type="component" value="Unassembled WGS sequence"/>
</dbReference>
<proteinExistence type="predicted"/>
<organism evidence="2 3">
    <name type="scientific">Lentzea roselyniae</name>
    <dbReference type="NCBI Taxonomy" id="531940"/>
    <lineage>
        <taxon>Bacteria</taxon>
        <taxon>Bacillati</taxon>
        <taxon>Actinomycetota</taxon>
        <taxon>Actinomycetes</taxon>
        <taxon>Pseudonocardiales</taxon>
        <taxon>Pseudonocardiaceae</taxon>
        <taxon>Lentzea</taxon>
    </lineage>
</organism>
<dbReference type="RefSeq" id="WP_346130589.1">
    <property type="nucleotide sequence ID" value="NZ_BAABBE010000007.1"/>
</dbReference>
<feature type="chain" id="PRO_5045196471" description="Neocarzinostatin family protein" evidence="1">
    <location>
        <begin position="31"/>
        <end position="206"/>
    </location>
</feature>
<dbReference type="EMBL" id="BAABBE010000007">
    <property type="protein sequence ID" value="GAA3642261.1"/>
    <property type="molecule type" value="Genomic_DNA"/>
</dbReference>
<keyword evidence="1" id="KW-0732">Signal</keyword>
<comment type="caution">
    <text evidence="2">The sequence shown here is derived from an EMBL/GenBank/DDBJ whole genome shotgun (WGS) entry which is preliminary data.</text>
</comment>
<evidence type="ECO:0000313" key="2">
    <source>
        <dbReference type="EMBL" id="GAA3642261.1"/>
    </source>
</evidence>
<reference evidence="3" key="1">
    <citation type="journal article" date="2019" name="Int. J. Syst. Evol. Microbiol.">
        <title>The Global Catalogue of Microorganisms (GCM) 10K type strain sequencing project: providing services to taxonomists for standard genome sequencing and annotation.</title>
        <authorList>
            <consortium name="The Broad Institute Genomics Platform"/>
            <consortium name="The Broad Institute Genome Sequencing Center for Infectious Disease"/>
            <person name="Wu L."/>
            <person name="Ma J."/>
        </authorList>
    </citation>
    <scope>NUCLEOTIDE SEQUENCE [LARGE SCALE GENOMIC DNA]</scope>
    <source>
        <strain evidence="3">JCM 17494</strain>
    </source>
</reference>
<name>A0ABP7AWD3_9PSEU</name>
<evidence type="ECO:0008006" key="4">
    <source>
        <dbReference type="Google" id="ProtNLM"/>
    </source>
</evidence>
<evidence type="ECO:0000313" key="3">
    <source>
        <dbReference type="Proteomes" id="UP001500711"/>
    </source>
</evidence>
<accession>A0ABP7AWD3</accession>
<keyword evidence="3" id="KW-1185">Reference proteome</keyword>
<gene>
    <name evidence="2" type="ORF">GCM10022267_31150</name>
</gene>